<proteinExistence type="predicted"/>
<keyword evidence="3" id="KW-1185">Reference proteome</keyword>
<evidence type="ECO:0000256" key="1">
    <source>
        <dbReference type="SAM" id="MobiDB-lite"/>
    </source>
</evidence>
<feature type="compositionally biased region" description="Basic and acidic residues" evidence="1">
    <location>
        <begin position="156"/>
        <end position="174"/>
    </location>
</feature>
<evidence type="ECO:0000313" key="2">
    <source>
        <dbReference type="EMBL" id="KAK1762848.1"/>
    </source>
</evidence>
<reference evidence="2" key="1">
    <citation type="submission" date="2023-06" db="EMBL/GenBank/DDBJ databases">
        <title>Genome-scale phylogeny and comparative genomics of the fungal order Sordariales.</title>
        <authorList>
            <consortium name="Lawrence Berkeley National Laboratory"/>
            <person name="Hensen N."/>
            <person name="Bonometti L."/>
            <person name="Westerberg I."/>
            <person name="Brannstrom I.O."/>
            <person name="Guillou S."/>
            <person name="Cros-Aarteil S."/>
            <person name="Calhoun S."/>
            <person name="Haridas S."/>
            <person name="Kuo A."/>
            <person name="Mondo S."/>
            <person name="Pangilinan J."/>
            <person name="Riley R."/>
            <person name="Labutti K."/>
            <person name="Andreopoulos B."/>
            <person name="Lipzen A."/>
            <person name="Chen C."/>
            <person name="Yanf M."/>
            <person name="Daum C."/>
            <person name="Ng V."/>
            <person name="Clum A."/>
            <person name="Steindorff A."/>
            <person name="Ohm R."/>
            <person name="Martin F."/>
            <person name="Silar P."/>
            <person name="Natvig D."/>
            <person name="Lalanne C."/>
            <person name="Gautier V."/>
            <person name="Ament-Velasquez S.L."/>
            <person name="Kruys A."/>
            <person name="Hutchinson M.I."/>
            <person name="Powell A.J."/>
            <person name="Barry K."/>
            <person name="Miller A.N."/>
            <person name="Grigoriev I.V."/>
            <person name="Debuchy R."/>
            <person name="Gladieux P."/>
            <person name="Thoren M.H."/>
            <person name="Johannesson H."/>
        </authorList>
    </citation>
    <scope>NUCLEOTIDE SEQUENCE</scope>
    <source>
        <strain evidence="2">8032-3</strain>
    </source>
</reference>
<gene>
    <name evidence="2" type="ORF">QBC33DRAFT_551202</name>
</gene>
<dbReference type="AlphaFoldDB" id="A0AAJ0BQY2"/>
<evidence type="ECO:0000313" key="3">
    <source>
        <dbReference type="Proteomes" id="UP001244011"/>
    </source>
</evidence>
<sequence>MGRPKGTSGTKQLTTEQRQRVRTLYYDAQFNPARIHTITGYTKHQIRSAIRAETATVGARSGRPKTRGVAPAPKAGDQVPTPEGDPTGDEGHDAAPSGVAAPAPASAPAAGGPSLEAEMGNREAAPQGLDKTATRQDAASTMEEDSQQARPQAHNGIERAPAEHAGHGLERLRQEVGGAH</sequence>
<feature type="compositionally biased region" description="Low complexity" evidence="1">
    <location>
        <begin position="94"/>
        <end position="114"/>
    </location>
</feature>
<dbReference type="EMBL" id="MU839033">
    <property type="protein sequence ID" value="KAK1762848.1"/>
    <property type="molecule type" value="Genomic_DNA"/>
</dbReference>
<protein>
    <submittedName>
        <fullName evidence="2">Uncharacterized protein</fullName>
    </submittedName>
</protein>
<dbReference type="GeneID" id="85312336"/>
<name>A0AAJ0BQY2_9PEZI</name>
<organism evidence="2 3">
    <name type="scientific">Phialemonium atrogriseum</name>
    <dbReference type="NCBI Taxonomy" id="1093897"/>
    <lineage>
        <taxon>Eukaryota</taxon>
        <taxon>Fungi</taxon>
        <taxon>Dikarya</taxon>
        <taxon>Ascomycota</taxon>
        <taxon>Pezizomycotina</taxon>
        <taxon>Sordariomycetes</taxon>
        <taxon>Sordariomycetidae</taxon>
        <taxon>Cephalothecales</taxon>
        <taxon>Cephalothecaceae</taxon>
        <taxon>Phialemonium</taxon>
    </lineage>
</organism>
<dbReference type="RefSeq" id="XP_060279061.1">
    <property type="nucleotide sequence ID" value="XM_060429149.1"/>
</dbReference>
<accession>A0AAJ0BQY2</accession>
<dbReference type="Proteomes" id="UP001244011">
    <property type="component" value="Unassembled WGS sequence"/>
</dbReference>
<feature type="region of interest" description="Disordered" evidence="1">
    <location>
        <begin position="53"/>
        <end position="180"/>
    </location>
</feature>
<comment type="caution">
    <text evidence="2">The sequence shown here is derived from an EMBL/GenBank/DDBJ whole genome shotgun (WGS) entry which is preliminary data.</text>
</comment>